<evidence type="ECO:0000256" key="1">
    <source>
        <dbReference type="SAM" id="Coils"/>
    </source>
</evidence>
<comment type="caution">
    <text evidence="4">The sequence shown here is derived from an EMBL/GenBank/DDBJ whole genome shotgun (WGS) entry which is preliminary data.</text>
</comment>
<name>A0AAV1S8X9_9ROSI</name>
<dbReference type="SUPFAM" id="SSF49879">
    <property type="entry name" value="SMAD/FHA domain"/>
    <property type="match status" value="1"/>
</dbReference>
<dbReference type="Gene3D" id="2.60.200.20">
    <property type="match status" value="1"/>
</dbReference>
<reference evidence="4 5" key="1">
    <citation type="submission" date="2024-01" db="EMBL/GenBank/DDBJ databases">
        <authorList>
            <person name="Waweru B."/>
        </authorList>
    </citation>
    <scope>NUCLEOTIDE SEQUENCE [LARGE SCALE GENOMIC DNA]</scope>
</reference>
<protein>
    <recommendedName>
        <fullName evidence="3">FHA domain-containing protein</fullName>
    </recommendedName>
</protein>
<dbReference type="Pfam" id="PF00498">
    <property type="entry name" value="FHA"/>
    <property type="match status" value="1"/>
</dbReference>
<evidence type="ECO:0000256" key="2">
    <source>
        <dbReference type="SAM" id="MobiDB-lite"/>
    </source>
</evidence>
<evidence type="ECO:0000313" key="4">
    <source>
        <dbReference type="EMBL" id="CAK7347939.1"/>
    </source>
</evidence>
<gene>
    <name evidence="4" type="ORF">DCAF_LOCUS20630</name>
</gene>
<dbReference type="PANTHER" id="PTHR47458:SF1">
    <property type="entry name" value="SMAD_FHA DOMAIN-CONTAINING PROTEIN"/>
    <property type="match status" value="1"/>
</dbReference>
<feature type="coiled-coil region" evidence="1">
    <location>
        <begin position="237"/>
        <end position="569"/>
    </location>
</feature>
<feature type="domain" description="FHA" evidence="3">
    <location>
        <begin position="97"/>
        <end position="153"/>
    </location>
</feature>
<dbReference type="SMART" id="SM00240">
    <property type="entry name" value="FHA"/>
    <property type="match status" value="1"/>
</dbReference>
<evidence type="ECO:0000313" key="5">
    <source>
        <dbReference type="Proteomes" id="UP001314170"/>
    </source>
</evidence>
<proteinExistence type="predicted"/>
<feature type="region of interest" description="Disordered" evidence="2">
    <location>
        <begin position="602"/>
        <end position="667"/>
    </location>
</feature>
<dbReference type="InterPro" id="IPR008984">
    <property type="entry name" value="SMAD_FHA_dom_sf"/>
</dbReference>
<feature type="region of interest" description="Disordered" evidence="2">
    <location>
        <begin position="1"/>
        <end position="47"/>
    </location>
</feature>
<feature type="region of interest" description="Disordered" evidence="2">
    <location>
        <begin position="843"/>
        <end position="908"/>
    </location>
</feature>
<feature type="region of interest" description="Disordered" evidence="2">
    <location>
        <begin position="765"/>
        <end position="789"/>
    </location>
</feature>
<evidence type="ECO:0000259" key="3">
    <source>
        <dbReference type="PROSITE" id="PS50006"/>
    </source>
</evidence>
<dbReference type="PROSITE" id="PS50006">
    <property type="entry name" value="FHA_DOMAIN"/>
    <property type="match status" value="1"/>
</dbReference>
<feature type="compositionally biased region" description="Basic and acidic residues" evidence="2">
    <location>
        <begin position="882"/>
        <end position="894"/>
    </location>
</feature>
<keyword evidence="1" id="KW-0175">Coiled coil</keyword>
<dbReference type="PANTHER" id="PTHR47458">
    <property type="entry name" value="SMAD/FHA DOMAIN-CONTAINING PROTEIN"/>
    <property type="match status" value="1"/>
</dbReference>
<keyword evidence="5" id="KW-1185">Reference proteome</keyword>
<feature type="compositionally biased region" description="Basic and acidic residues" evidence="2">
    <location>
        <begin position="630"/>
        <end position="643"/>
    </location>
</feature>
<feature type="compositionally biased region" description="Acidic residues" evidence="2">
    <location>
        <begin position="895"/>
        <end position="908"/>
    </location>
</feature>
<feature type="compositionally biased region" description="Polar residues" evidence="2">
    <location>
        <begin position="9"/>
        <end position="28"/>
    </location>
</feature>
<dbReference type="InterPro" id="IPR000253">
    <property type="entry name" value="FHA_dom"/>
</dbReference>
<dbReference type="Proteomes" id="UP001314170">
    <property type="component" value="Unassembled WGS sequence"/>
</dbReference>
<dbReference type="EMBL" id="CAWUPB010001173">
    <property type="protein sequence ID" value="CAK7347939.1"/>
    <property type="molecule type" value="Genomic_DNA"/>
</dbReference>
<dbReference type="AlphaFoldDB" id="A0AAV1S8X9"/>
<accession>A0AAV1S8X9</accession>
<organism evidence="4 5">
    <name type="scientific">Dovyalis caffra</name>
    <dbReference type="NCBI Taxonomy" id="77055"/>
    <lineage>
        <taxon>Eukaryota</taxon>
        <taxon>Viridiplantae</taxon>
        <taxon>Streptophyta</taxon>
        <taxon>Embryophyta</taxon>
        <taxon>Tracheophyta</taxon>
        <taxon>Spermatophyta</taxon>
        <taxon>Magnoliopsida</taxon>
        <taxon>eudicotyledons</taxon>
        <taxon>Gunneridae</taxon>
        <taxon>Pentapetalae</taxon>
        <taxon>rosids</taxon>
        <taxon>fabids</taxon>
        <taxon>Malpighiales</taxon>
        <taxon>Salicaceae</taxon>
        <taxon>Flacourtieae</taxon>
        <taxon>Dovyalis</taxon>
    </lineage>
</organism>
<sequence length="908" mass="101695">MAVEDENPETPSAQKATPVSQSDSSQHAPQCPNPQDDASPKKQPQTPKDFIRSVASKLSSQPLTNPDANVWGVLTAISNNARKRPQGLNIVLTGEEHCIGRLVEDTRFQVEANAVSGNHCKIFRKNAAAEISHTSVFLKDTSTNGTFLNWKKLTKSSPEAKVKHGDIISFAAPPQHELAAAFVFREVFRSNSSMEGAVAKRKAEDIVVENKRMKGIGIGAPEGPISLDDFRSLQRSNKELRKQLENQVFTIDTLRNEHRNTVDHHENEMKETKESVAKLYLDQVQQLQNLLDAKQKDLVEVNRISAEQKHVVEDLNERLTASRQSCNEANEIMKSQKASIAELEAQLEEERDQRKEERQKATSDLKAAVQRVQSEAQEEVKRLSNAALQRERELQEEINKLQEREKKWCSQVETLRPKLEEARQKLVASDNKVRQLEAQVCEEQLVSANGRKRMEELEQETERLRKELENEKSKLKRSDFVISTNMLLMHAAREEAWAKVSTLELEINAAMRDLEFERRRLKGARERIMLRETQLRAFYSTTEEISGLFAKQQEQLKAMRRTLEDEENYDNTSVDIDLNVNPGNVDGILVRDHGMSRYYRNSRAKAGSGTSAQRFDRNQPDTSSDGISVTEKHDCDSRSREDQNTQEEEYTSVEHHVKGGFGSEIDGVGTAPVVLETESLGVDGERGFDLNKYSSLAGDTMQVEDEARVHEDDEDIHTIHHDALHHSQSNNLPENQRAMEDTEPGGIIRTQDLLASEVVGSWACSTAPSIHGDNESPGSGDDEKRDADHHDFNGQVAESQSAPSSDAAATRRNHECRALSEMIGIVAPDLKGQFGVDVDDDCDGGKERLGSSSNSDTETCTDSDDNKECAKVGSISDTDTECSDKPVQDKKLVDAMDEDDEATQENYA</sequence>